<gene>
    <name evidence="1" type="ORF">EDD75_0647</name>
</gene>
<dbReference type="RefSeq" id="WP_123927898.1">
    <property type="nucleotide sequence ID" value="NZ_RKRE01000001.1"/>
</dbReference>
<evidence type="ECO:0000313" key="1">
    <source>
        <dbReference type="EMBL" id="RPF49823.1"/>
    </source>
</evidence>
<organism evidence="1 2">
    <name type="scientific">Thermodesulfitimonas autotrophica</name>
    <dbReference type="NCBI Taxonomy" id="1894989"/>
    <lineage>
        <taxon>Bacteria</taxon>
        <taxon>Bacillati</taxon>
        <taxon>Bacillota</taxon>
        <taxon>Clostridia</taxon>
        <taxon>Thermoanaerobacterales</taxon>
        <taxon>Thermoanaerobacteraceae</taxon>
        <taxon>Thermodesulfitimonas</taxon>
    </lineage>
</organism>
<comment type="caution">
    <text evidence="1">The sequence shown here is derived from an EMBL/GenBank/DDBJ whole genome shotgun (WGS) entry which is preliminary data.</text>
</comment>
<dbReference type="Proteomes" id="UP000282654">
    <property type="component" value="Unassembled WGS sequence"/>
</dbReference>
<sequence length="100" mass="10526">MGAQKARDLIVAVVAVKGRCPVYREGDSFTIAAGFKLLARQPLCLHALAVILPYYVALSRGVSPVALGLARAGDAAYLQCPDPCDLTGGGTVVFRVEPLR</sequence>
<keyword evidence="2" id="KW-1185">Reference proteome</keyword>
<dbReference type="NCBIfam" id="TIGR04076">
    <property type="entry name" value="TIGR04076 family protein"/>
    <property type="match status" value="1"/>
</dbReference>
<reference evidence="1 2" key="1">
    <citation type="submission" date="2018-11" db="EMBL/GenBank/DDBJ databases">
        <title>Genomic Encyclopedia of Type Strains, Phase IV (KMG-IV): sequencing the most valuable type-strain genomes for metagenomic binning, comparative biology and taxonomic classification.</title>
        <authorList>
            <person name="Goeker M."/>
        </authorList>
    </citation>
    <scope>NUCLEOTIDE SEQUENCE [LARGE SCALE GENOMIC DNA]</scope>
    <source>
        <strain evidence="1 2">DSM 102936</strain>
    </source>
</reference>
<dbReference type="AlphaFoldDB" id="A0A3N5AY32"/>
<accession>A0A3N5AY32</accession>
<dbReference type="EMBL" id="RKRE01000001">
    <property type="protein sequence ID" value="RPF49823.1"/>
    <property type="molecule type" value="Genomic_DNA"/>
</dbReference>
<proteinExistence type="predicted"/>
<evidence type="ECO:0000313" key="2">
    <source>
        <dbReference type="Proteomes" id="UP000282654"/>
    </source>
</evidence>
<dbReference type="OrthoDB" id="2050466at2"/>
<protein>
    <submittedName>
        <fullName evidence="1">Putative repeat protein (TIGR04076 family)</fullName>
    </submittedName>
</protein>
<name>A0A3N5AY32_9THEO</name>
<dbReference type="InterPro" id="IPR023811">
    <property type="entry name" value="CHP04076"/>
</dbReference>